<comment type="caution">
    <text evidence="1">The sequence shown here is derived from an EMBL/GenBank/DDBJ whole genome shotgun (WGS) entry which is preliminary data.</text>
</comment>
<feature type="non-terminal residue" evidence="1">
    <location>
        <position position="1"/>
    </location>
</feature>
<name>A0A429MIX2_ACIBA</name>
<dbReference type="GO" id="GO:0003991">
    <property type="term" value="F:acetylglutamate kinase activity"/>
    <property type="evidence" value="ECO:0007669"/>
    <property type="project" value="UniProtKB-EC"/>
</dbReference>
<organism evidence="1 2">
    <name type="scientific">Acinetobacter baumannii</name>
    <dbReference type="NCBI Taxonomy" id="470"/>
    <lineage>
        <taxon>Bacteria</taxon>
        <taxon>Pseudomonadati</taxon>
        <taxon>Pseudomonadota</taxon>
        <taxon>Gammaproteobacteria</taxon>
        <taxon>Moraxellales</taxon>
        <taxon>Moraxellaceae</taxon>
        <taxon>Acinetobacter</taxon>
        <taxon>Acinetobacter calcoaceticus/baumannii complex</taxon>
    </lineage>
</organism>
<evidence type="ECO:0000313" key="1">
    <source>
        <dbReference type="EMBL" id="RSR32019.1"/>
    </source>
</evidence>
<keyword evidence="1" id="KW-0808">Transferase</keyword>
<accession>A0A429MIX2</accession>
<dbReference type="Proteomes" id="UP000280073">
    <property type="component" value="Unassembled WGS sequence"/>
</dbReference>
<dbReference type="EMBL" id="RFDI01001929">
    <property type="protein sequence ID" value="RSR32019.1"/>
    <property type="molecule type" value="Genomic_DNA"/>
</dbReference>
<dbReference type="EC" id="2.7.2.8" evidence="1"/>
<reference evidence="1 2" key="1">
    <citation type="submission" date="2018-10" db="EMBL/GenBank/DDBJ databases">
        <title>GWAS and RNA-Seq identify cryptic mechanisms of antimicrobial resistance in Acinetobacter baumannii.</title>
        <authorList>
            <person name="Sahl J.W."/>
        </authorList>
    </citation>
    <scope>NUCLEOTIDE SEQUENCE [LARGE SCALE GENOMIC DNA]</scope>
    <source>
        <strain evidence="1 2">TG28175</strain>
    </source>
</reference>
<proteinExistence type="predicted"/>
<protein>
    <submittedName>
        <fullName evidence="1">Acetylglutamate kinase</fullName>
        <ecNumber evidence="1">2.7.2.8</ecNumber>
    </submittedName>
</protein>
<keyword evidence="1" id="KW-0418">Kinase</keyword>
<dbReference type="AlphaFoldDB" id="A0A429MIX2"/>
<gene>
    <name evidence="1" type="ORF">EA686_24750</name>
</gene>
<evidence type="ECO:0000313" key="2">
    <source>
        <dbReference type="Proteomes" id="UP000280073"/>
    </source>
</evidence>
<sequence length="29" mass="3173">GRVPHATLLEIFTDHGVGTLISNRTQTTH</sequence>